<evidence type="ECO:0000256" key="1">
    <source>
        <dbReference type="SAM" id="MobiDB-lite"/>
    </source>
</evidence>
<accession>A0A564Z7K3</accession>
<keyword evidence="4" id="KW-1185">Reference proteome</keyword>
<dbReference type="AlphaFoldDB" id="A0A564Z7K3"/>
<keyword evidence="2" id="KW-0472">Membrane</keyword>
<evidence type="ECO:0000313" key="3">
    <source>
        <dbReference type="EMBL" id="VUZ55497.1"/>
    </source>
</evidence>
<gene>
    <name evidence="3" type="ORF">WMSIL1_LOCUS13290</name>
</gene>
<feature type="region of interest" description="Disordered" evidence="1">
    <location>
        <begin position="116"/>
        <end position="138"/>
    </location>
</feature>
<evidence type="ECO:0000313" key="4">
    <source>
        <dbReference type="Proteomes" id="UP000321570"/>
    </source>
</evidence>
<protein>
    <submittedName>
        <fullName evidence="3">Uncharacterized protein</fullName>
    </submittedName>
</protein>
<feature type="transmembrane region" description="Helical" evidence="2">
    <location>
        <begin position="72"/>
        <end position="96"/>
    </location>
</feature>
<sequence>MCLNGGLLNVLFTPEYNHSTQSFDAVDEGSAFDEDAFFQDLPPEMLKVFPEELGDQEKGGAKYARQHPNRETVFLTGPLIVPIITLIAVIGPTFLITCGCDKSCWCGRPKKERLNVEGGKKTKGDLNNSKGSIGETPK</sequence>
<organism evidence="3 4">
    <name type="scientific">Hymenolepis diminuta</name>
    <name type="common">Rat tapeworm</name>
    <dbReference type="NCBI Taxonomy" id="6216"/>
    <lineage>
        <taxon>Eukaryota</taxon>
        <taxon>Metazoa</taxon>
        <taxon>Spiralia</taxon>
        <taxon>Lophotrochozoa</taxon>
        <taxon>Platyhelminthes</taxon>
        <taxon>Cestoda</taxon>
        <taxon>Eucestoda</taxon>
        <taxon>Cyclophyllidea</taxon>
        <taxon>Hymenolepididae</taxon>
        <taxon>Hymenolepis</taxon>
    </lineage>
</organism>
<reference evidence="3 4" key="1">
    <citation type="submission" date="2019-07" db="EMBL/GenBank/DDBJ databases">
        <authorList>
            <person name="Jastrzebski P J."/>
            <person name="Paukszto L."/>
            <person name="Jastrzebski P J."/>
        </authorList>
    </citation>
    <scope>NUCLEOTIDE SEQUENCE [LARGE SCALE GENOMIC DNA]</scope>
    <source>
        <strain evidence="3 4">WMS-il1</strain>
    </source>
</reference>
<evidence type="ECO:0000256" key="2">
    <source>
        <dbReference type="SAM" id="Phobius"/>
    </source>
</evidence>
<dbReference type="Proteomes" id="UP000321570">
    <property type="component" value="Unassembled WGS sequence"/>
</dbReference>
<name>A0A564Z7K3_HYMDI</name>
<keyword evidence="2" id="KW-1133">Transmembrane helix</keyword>
<dbReference type="EMBL" id="CABIJS010000693">
    <property type="protein sequence ID" value="VUZ55497.1"/>
    <property type="molecule type" value="Genomic_DNA"/>
</dbReference>
<proteinExistence type="predicted"/>
<keyword evidence="2" id="KW-0812">Transmembrane</keyword>